<feature type="region of interest" description="Disordered" evidence="1">
    <location>
        <begin position="1"/>
        <end position="62"/>
    </location>
</feature>
<reference evidence="3" key="1">
    <citation type="journal article" date="2019" name="Int. J. Syst. Evol. Microbiol.">
        <title>The Global Catalogue of Microorganisms (GCM) 10K type strain sequencing project: providing services to taxonomists for standard genome sequencing and annotation.</title>
        <authorList>
            <consortium name="The Broad Institute Genomics Platform"/>
            <consortium name="The Broad Institute Genome Sequencing Center for Infectious Disease"/>
            <person name="Wu L."/>
            <person name="Ma J."/>
        </authorList>
    </citation>
    <scope>NUCLEOTIDE SEQUENCE [LARGE SCALE GENOMIC DNA]</scope>
    <source>
        <strain evidence="3">JCM 18409</strain>
    </source>
</reference>
<comment type="caution">
    <text evidence="2">The sequence shown here is derived from an EMBL/GenBank/DDBJ whole genome shotgun (WGS) entry which is preliminary data.</text>
</comment>
<gene>
    <name evidence="2" type="ORF">GCM10023335_36700</name>
</gene>
<dbReference type="EMBL" id="BAABKB010000011">
    <property type="protein sequence ID" value="GAA5013687.1"/>
    <property type="molecule type" value="Genomic_DNA"/>
</dbReference>
<evidence type="ECO:0000313" key="2">
    <source>
        <dbReference type="EMBL" id="GAA5013687.1"/>
    </source>
</evidence>
<accession>A0ABP9IZQ7</accession>
<protein>
    <submittedName>
        <fullName evidence="2">Uncharacterized protein</fullName>
    </submittedName>
</protein>
<keyword evidence="3" id="KW-1185">Reference proteome</keyword>
<name>A0ABP9IZQ7_9ACTN</name>
<organism evidence="2 3">
    <name type="scientific">Streptomyces siamensis</name>
    <dbReference type="NCBI Taxonomy" id="1274986"/>
    <lineage>
        <taxon>Bacteria</taxon>
        <taxon>Bacillati</taxon>
        <taxon>Actinomycetota</taxon>
        <taxon>Actinomycetes</taxon>
        <taxon>Kitasatosporales</taxon>
        <taxon>Streptomycetaceae</taxon>
        <taxon>Streptomyces</taxon>
    </lineage>
</organism>
<proteinExistence type="predicted"/>
<sequence>MPQGKAQAGWRDLSDKERPKRIQQSTGLMRSRARKRPLVEGTHPSLAPVHRGRSSSGQQELA</sequence>
<evidence type="ECO:0000313" key="3">
    <source>
        <dbReference type="Proteomes" id="UP001501759"/>
    </source>
</evidence>
<evidence type="ECO:0000256" key="1">
    <source>
        <dbReference type="SAM" id="MobiDB-lite"/>
    </source>
</evidence>
<dbReference type="Proteomes" id="UP001501759">
    <property type="component" value="Unassembled WGS sequence"/>
</dbReference>